<proteinExistence type="predicted"/>
<accession>A0A6M5I569</accession>
<organism evidence="1">
    <name type="scientific">Clostridium butyricum</name>
    <dbReference type="NCBI Taxonomy" id="1492"/>
    <lineage>
        <taxon>Bacteria</taxon>
        <taxon>Bacillati</taxon>
        <taxon>Bacillota</taxon>
        <taxon>Clostridia</taxon>
        <taxon>Eubacteriales</taxon>
        <taxon>Clostridiaceae</taxon>
        <taxon>Clostridium</taxon>
    </lineage>
</organism>
<reference evidence="1" key="1">
    <citation type="submission" date="2019-11" db="EMBL/GenBank/DDBJ databases">
        <authorList>
            <person name="Feng L."/>
        </authorList>
    </citation>
    <scope>NUCLEOTIDE SEQUENCE</scope>
    <source>
        <strain evidence="1">CButyricumLFYP62</strain>
    </source>
</reference>
<name>A0A6M5I569_CLOBU</name>
<dbReference type="RefSeq" id="WP_002579836.1">
    <property type="nucleotide sequence ID" value="NZ_BKBB01000013.1"/>
</dbReference>
<dbReference type="AlphaFoldDB" id="A0A6M5I569"/>
<gene>
    <name evidence="1" type="ORF">CBLFYP62_02257</name>
</gene>
<dbReference type="EMBL" id="CACRTU010000022">
    <property type="protein sequence ID" value="VYU40711.1"/>
    <property type="molecule type" value="Genomic_DNA"/>
</dbReference>
<sequence>MNTISEALERECLEILIDQNPMLGKDSIIALLDDIKNNAIKNNTINNLKEIILNHKY</sequence>
<protein>
    <submittedName>
        <fullName evidence="1">Uncharacterized protein</fullName>
    </submittedName>
</protein>
<evidence type="ECO:0000313" key="1">
    <source>
        <dbReference type="EMBL" id="VYU40711.1"/>
    </source>
</evidence>